<keyword evidence="2" id="KW-1185">Reference proteome</keyword>
<accession>A0A8H3FKN2</accession>
<sequence length="241" mass="26160">MAISGFELFPGMGPVMGQLEKDIEDGFVNISRAAVLLSHRHATRDGDDLTIWSLLIGDVQDADPIAMWQRQVGNSIPTGSLISSAQRIEGHPGLGWAPFSPSVLQRVDKQNAGANVYPAFDGLETSNGVITPEGLRASWLTYIFPVGTSSPIHGEPQQSAVPGPCVDIAARYLRDCELGALLQCMPCNGPRTIPVPYRASPNWLIVVCGSRHGVTWEWKGIYEWDSSIALPPFSIKEILII</sequence>
<comment type="caution">
    <text evidence="1">The sequence shown here is derived from an EMBL/GenBank/DDBJ whole genome shotgun (WGS) entry which is preliminary data.</text>
</comment>
<dbReference type="Proteomes" id="UP000664521">
    <property type="component" value="Unassembled WGS sequence"/>
</dbReference>
<dbReference type="EMBL" id="CAJPDS010000045">
    <property type="protein sequence ID" value="CAF9927731.1"/>
    <property type="molecule type" value="Genomic_DNA"/>
</dbReference>
<proteinExistence type="predicted"/>
<evidence type="ECO:0000313" key="1">
    <source>
        <dbReference type="EMBL" id="CAF9927731.1"/>
    </source>
</evidence>
<dbReference type="AlphaFoldDB" id="A0A8H3FKN2"/>
<protein>
    <submittedName>
        <fullName evidence="1">Uncharacterized protein</fullName>
    </submittedName>
</protein>
<evidence type="ECO:0000313" key="2">
    <source>
        <dbReference type="Proteomes" id="UP000664521"/>
    </source>
</evidence>
<name>A0A8H3FKN2_9LECA</name>
<organism evidence="1 2">
    <name type="scientific">Heterodermia speciosa</name>
    <dbReference type="NCBI Taxonomy" id="116794"/>
    <lineage>
        <taxon>Eukaryota</taxon>
        <taxon>Fungi</taxon>
        <taxon>Dikarya</taxon>
        <taxon>Ascomycota</taxon>
        <taxon>Pezizomycotina</taxon>
        <taxon>Lecanoromycetes</taxon>
        <taxon>OSLEUM clade</taxon>
        <taxon>Lecanoromycetidae</taxon>
        <taxon>Caliciales</taxon>
        <taxon>Physciaceae</taxon>
        <taxon>Heterodermia</taxon>
    </lineage>
</organism>
<dbReference type="OrthoDB" id="2426273at2759"/>
<reference evidence="1" key="1">
    <citation type="submission" date="2021-03" db="EMBL/GenBank/DDBJ databases">
        <authorList>
            <person name="Tagirdzhanova G."/>
        </authorList>
    </citation>
    <scope>NUCLEOTIDE SEQUENCE</scope>
</reference>
<gene>
    <name evidence="1" type="ORF">HETSPECPRED_006661</name>
</gene>